<feature type="compositionally biased region" description="Low complexity" evidence="3">
    <location>
        <begin position="80"/>
        <end position="90"/>
    </location>
</feature>
<feature type="region of interest" description="Disordered" evidence="3">
    <location>
        <begin position="843"/>
        <end position="869"/>
    </location>
</feature>
<keyword evidence="1" id="KW-0677">Repeat</keyword>
<dbReference type="InterPro" id="IPR004087">
    <property type="entry name" value="KH_dom"/>
</dbReference>
<dbReference type="InterPro" id="IPR004088">
    <property type="entry name" value="KH_dom_type_1"/>
</dbReference>
<dbReference type="Pfam" id="PF00013">
    <property type="entry name" value="KH_1"/>
    <property type="match status" value="6"/>
</dbReference>
<feature type="compositionally biased region" description="Low complexity" evidence="3">
    <location>
        <begin position="131"/>
        <end position="149"/>
    </location>
</feature>
<dbReference type="GO" id="GO:0005737">
    <property type="term" value="C:cytoplasm"/>
    <property type="evidence" value="ECO:0007669"/>
    <property type="project" value="TreeGrafter"/>
</dbReference>
<reference evidence="5 6" key="1">
    <citation type="submission" date="2015-09" db="EMBL/GenBank/DDBJ databases">
        <title>Host preference determinants of Valsa canker pathogens revealed by comparative genomics.</title>
        <authorList>
            <person name="Yin Z."/>
            <person name="Huang L."/>
        </authorList>
    </citation>
    <scope>NUCLEOTIDE SEQUENCE [LARGE SCALE GENOMIC DNA]</scope>
    <source>
        <strain evidence="5 6">YSFL</strain>
    </source>
</reference>
<feature type="compositionally biased region" description="Basic and acidic residues" evidence="3">
    <location>
        <begin position="31"/>
        <end position="60"/>
    </location>
</feature>
<gene>
    <name evidence="5" type="ORF">VSDG_07501</name>
</gene>
<feature type="domain" description="K Homology" evidence="4">
    <location>
        <begin position="230"/>
        <end position="309"/>
    </location>
</feature>
<dbReference type="InterPro" id="IPR054548">
    <property type="entry name" value="SCP160-like_KH"/>
</dbReference>
<protein>
    <recommendedName>
        <fullName evidence="4">K Homology domain-containing protein</fullName>
    </recommendedName>
</protein>
<feature type="domain" description="K Homology" evidence="4">
    <location>
        <begin position="968"/>
        <end position="1045"/>
    </location>
</feature>
<dbReference type="OrthoDB" id="10027144at2759"/>
<dbReference type="CDD" id="cd22450">
    <property type="entry name" value="KH-I_ScSCP160_rpt5"/>
    <property type="match status" value="1"/>
</dbReference>
<proteinExistence type="predicted"/>
<dbReference type="PANTHER" id="PTHR10627">
    <property type="entry name" value="SCP160"/>
    <property type="match status" value="1"/>
</dbReference>
<accession>A0A423VM87</accession>
<feature type="domain" description="K Homology" evidence="4">
    <location>
        <begin position="1230"/>
        <end position="1297"/>
    </location>
</feature>
<dbReference type="SUPFAM" id="SSF54791">
    <property type="entry name" value="Eukaryotic type KH-domain (KH-domain type I)"/>
    <property type="match status" value="8"/>
</dbReference>
<evidence type="ECO:0000313" key="6">
    <source>
        <dbReference type="Proteomes" id="UP000284375"/>
    </source>
</evidence>
<evidence type="ECO:0000256" key="3">
    <source>
        <dbReference type="SAM" id="MobiDB-lite"/>
    </source>
</evidence>
<dbReference type="STRING" id="252740.A0A423VM87"/>
<feature type="domain" description="K Homology" evidence="4">
    <location>
        <begin position="798"/>
        <end position="888"/>
    </location>
</feature>
<dbReference type="Gene3D" id="3.30.1370.10">
    <property type="entry name" value="K Homology domain, type 1"/>
    <property type="match status" value="6"/>
</dbReference>
<feature type="compositionally biased region" description="Low complexity" evidence="3">
    <location>
        <begin position="1"/>
        <end position="16"/>
    </location>
</feature>
<feature type="domain" description="K Homology" evidence="4">
    <location>
        <begin position="1049"/>
        <end position="1117"/>
    </location>
</feature>
<dbReference type="EMBL" id="LJZO01000039">
    <property type="protein sequence ID" value="ROV92128.1"/>
    <property type="molecule type" value="Genomic_DNA"/>
</dbReference>
<sequence length="1307" mass="143250">MASAAATATATAATTAPGSAPEQLSAAQKLAQEHAEHTAEGHHVTVEDVVDEDLKPHIADSEASNAPAPSEKTPGKQKEASPATATAASTLDTQSRELFPELGGPKSQATTKTVPKWNVLADKTNGQAQNGTSRAATPSSGTATPTGNPAVPSVSLPGRKNVETIALRPQHMKPRDQLRRPLPDIIKDINRTSRANISIASTSNGITFEATGPQDAAQRALKDLVNQIGTPQTIHVPIPQSARAHIIGKQGSTIKSLQEKTGARIEVPKDEKNGAHADELDDDVYINVKIEGNTISAALAKQEIEKIVGERSAKVNAKVRGIPAEFYPFIASSRDDLLSRPGVAQGTQIHIPPHHMWSSQAATPAPAPGQRPVFQPAADHHIQLEGDRPAVLALKAEIERRAAELREQLLLQQLEIQRGRHQFIIGNSEPALSPDEFFQQTGCAILLPTDEDDDAITIIGPAGQIAEGLEKAEQLAMSMQMNNVDHLKWTNKMAPGRGAEHSKYVTRYLQQRKEIERLERQYHARINTPFSGNGALPWELYIPQGQKLAAASSDIRGLFESHPPSRMSTLRDVNPFFYPYVQNEIRPHVRENYGVNLVVPDSSDLGSPILLVYEAPGSVSSDYEIPRAAPSQEEVRKFQQGLRDAEKHIMDILSQQEEITSETVEVPLKFHDRLKKFIIKEQDKRPRNQTRVRVTQLGPNVTLRGPSSAVQSLAEKVKAFVEQEKADEKERGFVLEFDFPQQFANHLIGKGGSNIRELRDKFDVEIQVENGQVQLKGPKAKAAAARSHIESLGKSWADETIKTLTVDPKFHRELIGAQGSEINKLQNRYKVLIFFPRAEKSGKDDEANVDAASETGKARRQQAPNQVIIRGPSRGVSEAYDELHELVNWLKTNSYTETVTVQRKQLPSLIGQGGTAMEALRQQTETKIDVPNDRDSSEATVEILIKGKKDNVLKAKKILQEKKAAFDDTVTKTIDVDRKYHRALIGAQGANLRNMIVQAGGSDEPRERARVIQFPKQEADGNTIKLEGRSDVVDKLIKQIEEFVAHRESQVTTTVDVPTEKHRSLIGRGGDAKRQLESQFKVSIDIPRQGSGETAVKITGQEADVEKAKEHIINSTKEKPAETIQVPRSLHQSISNGGQFFRRLRNDFHVTVDHAGQTPPAKPTAAPRANGGALPLITDDDEATADVHSWHIVDNTTNEEGDIPWVLKGSPENIEKAKKVIMTSIEQAKDSVIGFLVLPDPKTYRHVIGQGGSKVNSIRKQSGCNINVPRDQGEAIEVIGTKEGVEKAKDLILAAVRDGVNGSKARE</sequence>
<feature type="region of interest" description="Disordered" evidence="3">
    <location>
        <begin position="1"/>
        <end position="160"/>
    </location>
</feature>
<comment type="caution">
    <text evidence="5">The sequence shown here is derived from an EMBL/GenBank/DDBJ whole genome shotgun (WGS) entry which is preliminary data.</text>
</comment>
<feature type="domain" description="K Homology" evidence="4">
    <location>
        <begin position="1118"/>
        <end position="1226"/>
    </location>
</feature>
<feature type="domain" description="K Homology" evidence="4">
    <location>
        <begin position="893"/>
        <end position="964"/>
    </location>
</feature>
<organism evidence="5 6">
    <name type="scientific">Cytospora chrysosperma</name>
    <name type="common">Cytospora canker fungus</name>
    <name type="synonym">Sphaeria chrysosperma</name>
    <dbReference type="NCBI Taxonomy" id="252740"/>
    <lineage>
        <taxon>Eukaryota</taxon>
        <taxon>Fungi</taxon>
        <taxon>Dikarya</taxon>
        <taxon>Ascomycota</taxon>
        <taxon>Pezizomycotina</taxon>
        <taxon>Sordariomycetes</taxon>
        <taxon>Sordariomycetidae</taxon>
        <taxon>Diaporthales</taxon>
        <taxon>Cytosporaceae</taxon>
        <taxon>Cytospora</taxon>
    </lineage>
</organism>
<feature type="domain" description="K Homology" evidence="4">
    <location>
        <begin position="731"/>
        <end position="794"/>
    </location>
</feature>
<name>A0A423VM87_CYTCH</name>
<evidence type="ECO:0000256" key="1">
    <source>
        <dbReference type="ARBA" id="ARBA00022737"/>
    </source>
</evidence>
<dbReference type="PROSITE" id="PS50084">
    <property type="entry name" value="KH_TYPE_1"/>
    <property type="match status" value="7"/>
</dbReference>
<dbReference type="CDD" id="cd02394">
    <property type="entry name" value="KH-I_Vigilin_rpt6"/>
    <property type="match status" value="1"/>
</dbReference>
<evidence type="ECO:0000259" key="4">
    <source>
        <dbReference type="SMART" id="SM00322"/>
    </source>
</evidence>
<dbReference type="SMART" id="SM00322">
    <property type="entry name" value="KH"/>
    <property type="match status" value="8"/>
</dbReference>
<dbReference type="Gene3D" id="3.30.310.210">
    <property type="match status" value="1"/>
</dbReference>
<dbReference type="PANTHER" id="PTHR10627:SF31">
    <property type="entry name" value="DODECA-SATELLITE-BINDING PROTEIN 1, ISOFORM A"/>
    <property type="match status" value="1"/>
</dbReference>
<keyword evidence="2" id="KW-0694">RNA-binding</keyword>
<evidence type="ECO:0000256" key="2">
    <source>
        <dbReference type="PROSITE-ProRule" id="PRU00117"/>
    </source>
</evidence>
<dbReference type="Pfam" id="PF22952">
    <property type="entry name" value="KH_11"/>
    <property type="match status" value="1"/>
</dbReference>
<keyword evidence="6" id="KW-1185">Reference proteome</keyword>
<evidence type="ECO:0000313" key="5">
    <source>
        <dbReference type="EMBL" id="ROV92128.1"/>
    </source>
</evidence>
<dbReference type="Proteomes" id="UP000284375">
    <property type="component" value="Unassembled WGS sequence"/>
</dbReference>
<dbReference type="InterPro" id="IPR036612">
    <property type="entry name" value="KH_dom_type_1_sf"/>
</dbReference>
<dbReference type="GO" id="GO:0003729">
    <property type="term" value="F:mRNA binding"/>
    <property type="evidence" value="ECO:0007669"/>
    <property type="project" value="TreeGrafter"/>
</dbReference>